<dbReference type="Gene3D" id="3.40.30.10">
    <property type="entry name" value="Glutaredoxin"/>
    <property type="match status" value="1"/>
</dbReference>
<evidence type="ECO:0000313" key="12">
    <source>
        <dbReference type="Proteomes" id="UP000487117"/>
    </source>
</evidence>
<dbReference type="GO" id="GO:0015036">
    <property type="term" value="F:disulfide oxidoreductase activity"/>
    <property type="evidence" value="ECO:0007669"/>
    <property type="project" value="UniProtKB-ARBA"/>
</dbReference>
<dbReference type="InterPro" id="IPR017937">
    <property type="entry name" value="Thioredoxin_CS"/>
</dbReference>
<evidence type="ECO:0000256" key="6">
    <source>
        <dbReference type="ARBA" id="ARBA00023284"/>
    </source>
</evidence>
<evidence type="ECO:0000313" key="11">
    <source>
        <dbReference type="EMBL" id="KAF1014792.1"/>
    </source>
</evidence>
<dbReference type="AlphaFoldDB" id="A0A7V8JLG9"/>
<evidence type="ECO:0000256" key="5">
    <source>
        <dbReference type="ARBA" id="ARBA00023157"/>
    </source>
</evidence>
<name>A0A7V8JLG9_STEMA</name>
<dbReference type="InterPro" id="IPR023205">
    <property type="entry name" value="DsbA/DsbL"/>
</dbReference>
<comment type="caution">
    <text evidence="11">The sequence shown here is derived from an EMBL/GenBank/DDBJ whole genome shotgun (WGS) entry which is preliminary data.</text>
</comment>
<feature type="disulfide bond" description="Redox-active" evidence="8">
    <location>
        <begin position="63"/>
        <end position="66"/>
    </location>
</feature>
<feature type="domain" description="Thioredoxin" evidence="10">
    <location>
        <begin position="16"/>
        <end position="210"/>
    </location>
</feature>
<evidence type="ECO:0000256" key="7">
    <source>
        <dbReference type="PIRNR" id="PIRNR001488"/>
    </source>
</evidence>
<evidence type="ECO:0000256" key="3">
    <source>
        <dbReference type="ARBA" id="ARBA00022729"/>
    </source>
</evidence>
<dbReference type="InterPro" id="IPR001853">
    <property type="entry name" value="DSBA-like_thioredoxin_dom"/>
</dbReference>
<dbReference type="SUPFAM" id="SSF52833">
    <property type="entry name" value="Thioredoxin-like"/>
    <property type="match status" value="1"/>
</dbReference>
<reference evidence="12" key="1">
    <citation type="journal article" date="2020" name="MBio">
        <title>Horizontal gene transfer to a defensive symbiont with a reduced genome amongst a multipartite beetle microbiome.</title>
        <authorList>
            <person name="Waterworth S.C."/>
            <person name="Florez L.V."/>
            <person name="Rees E.R."/>
            <person name="Hertweck C."/>
            <person name="Kaltenpoth M."/>
            <person name="Kwan J.C."/>
        </authorList>
    </citation>
    <scope>NUCLEOTIDE SEQUENCE [LARGE SCALE GENOMIC DNA]</scope>
</reference>
<dbReference type="InterPro" id="IPR013766">
    <property type="entry name" value="Thioredoxin_domain"/>
</dbReference>
<keyword evidence="4 7" id="KW-0574">Periplasm</keyword>
<feature type="chain" id="PRO_5030656054" description="Thiol:disulfide interchange protein" evidence="9">
    <location>
        <begin position="22"/>
        <end position="218"/>
    </location>
</feature>
<comment type="subcellular location">
    <subcellularLocation>
        <location evidence="1 7">Periplasm</location>
    </subcellularLocation>
</comment>
<dbReference type="Pfam" id="PF01323">
    <property type="entry name" value="DSBA"/>
    <property type="match status" value="1"/>
</dbReference>
<organism evidence="11 12">
    <name type="scientific">Stenotrophomonas maltophilia</name>
    <name type="common">Pseudomonas maltophilia</name>
    <name type="synonym">Xanthomonas maltophilia</name>
    <dbReference type="NCBI Taxonomy" id="40324"/>
    <lineage>
        <taxon>Bacteria</taxon>
        <taxon>Pseudomonadati</taxon>
        <taxon>Pseudomonadota</taxon>
        <taxon>Gammaproteobacteria</taxon>
        <taxon>Lysobacterales</taxon>
        <taxon>Lysobacteraceae</taxon>
        <taxon>Stenotrophomonas</taxon>
        <taxon>Stenotrophomonas maltophilia group</taxon>
    </lineage>
</organism>
<evidence type="ECO:0000256" key="4">
    <source>
        <dbReference type="ARBA" id="ARBA00022764"/>
    </source>
</evidence>
<dbReference type="InterPro" id="IPR050824">
    <property type="entry name" value="Thiol_disulfide_DsbA"/>
</dbReference>
<dbReference type="PANTHER" id="PTHR35891:SF2">
    <property type="entry name" value="THIOL:DISULFIDE INTERCHANGE PROTEIN DSBA"/>
    <property type="match status" value="1"/>
</dbReference>
<dbReference type="EMBL" id="WNDS01000003">
    <property type="protein sequence ID" value="KAF1014792.1"/>
    <property type="molecule type" value="Genomic_DNA"/>
</dbReference>
<dbReference type="PROSITE" id="PS00194">
    <property type="entry name" value="THIOREDOXIN_1"/>
    <property type="match status" value="1"/>
</dbReference>
<comment type="similarity">
    <text evidence="2">Belongs to the thioredoxin family. DsbA subfamily.</text>
</comment>
<dbReference type="PANTHER" id="PTHR35891">
    <property type="entry name" value="THIOL:DISULFIDE INTERCHANGE PROTEIN DSBA"/>
    <property type="match status" value="1"/>
</dbReference>
<evidence type="ECO:0000256" key="1">
    <source>
        <dbReference type="ARBA" id="ARBA00004418"/>
    </source>
</evidence>
<keyword evidence="3 9" id="KW-0732">Signal</keyword>
<evidence type="ECO:0000256" key="8">
    <source>
        <dbReference type="PIRSR" id="PIRSR001488-1"/>
    </source>
</evidence>
<keyword evidence="5 7" id="KW-1015">Disulfide bond</keyword>
<evidence type="ECO:0000256" key="2">
    <source>
        <dbReference type="ARBA" id="ARBA00005791"/>
    </source>
</evidence>
<dbReference type="InterPro" id="IPR036249">
    <property type="entry name" value="Thioredoxin-like_sf"/>
</dbReference>
<proteinExistence type="inferred from homology"/>
<keyword evidence="6" id="KW-0676">Redox-active center</keyword>
<sequence>MKVFPRLLLSLLVLLPLAASAAPAAPAAAALVEGRDYERITQAGPFQPLAGKIEVVEVFGYTCPHCAHFEPQLEAWTAKLPADVRFTPVPAAFGGQWDSWARAYYAAEQVGVAKRSHAAVFKALHEAGTLPMQNVSPDELATFYKTYGVEPARYTEALKSDAVQQKFNAARAFVVRTQVPGTPAMIINGRYLVRGNSFDDQLRIASALIAQVRTGKAP</sequence>
<protein>
    <recommendedName>
        <fullName evidence="7">Thiol:disulfide interchange protein</fullName>
    </recommendedName>
</protein>
<evidence type="ECO:0000256" key="9">
    <source>
        <dbReference type="SAM" id="SignalP"/>
    </source>
</evidence>
<dbReference type="GO" id="GO:0042597">
    <property type="term" value="C:periplasmic space"/>
    <property type="evidence" value="ECO:0007669"/>
    <property type="project" value="UniProtKB-SubCell"/>
</dbReference>
<dbReference type="CDD" id="cd03019">
    <property type="entry name" value="DsbA_DsbA"/>
    <property type="match status" value="1"/>
</dbReference>
<evidence type="ECO:0000259" key="10">
    <source>
        <dbReference type="PROSITE" id="PS51352"/>
    </source>
</evidence>
<accession>A0A7V8JLG9</accession>
<feature type="signal peptide" evidence="9">
    <location>
        <begin position="1"/>
        <end position="21"/>
    </location>
</feature>
<dbReference type="PROSITE" id="PS51352">
    <property type="entry name" value="THIOREDOXIN_2"/>
    <property type="match status" value="1"/>
</dbReference>
<dbReference type="Proteomes" id="UP000487117">
    <property type="component" value="Unassembled WGS sequence"/>
</dbReference>
<gene>
    <name evidence="11" type="primary">dsbA_1</name>
    <name evidence="11" type="ORF">GAK31_02279</name>
</gene>
<dbReference type="PIRSF" id="PIRSF001488">
    <property type="entry name" value="Tdi_protein"/>
    <property type="match status" value="1"/>
</dbReference>